<dbReference type="Proteomes" id="UP001596413">
    <property type="component" value="Unassembled WGS sequence"/>
</dbReference>
<feature type="transmembrane region" description="Helical" evidence="1">
    <location>
        <begin position="21"/>
        <end position="44"/>
    </location>
</feature>
<evidence type="ECO:0008006" key="4">
    <source>
        <dbReference type="Google" id="ProtNLM"/>
    </source>
</evidence>
<protein>
    <recommendedName>
        <fullName evidence="4">Integral membrane protein</fullName>
    </recommendedName>
</protein>
<reference evidence="3" key="1">
    <citation type="journal article" date="2019" name="Int. J. Syst. Evol. Microbiol.">
        <title>The Global Catalogue of Microorganisms (GCM) 10K type strain sequencing project: providing services to taxonomists for standard genome sequencing and annotation.</title>
        <authorList>
            <consortium name="The Broad Institute Genomics Platform"/>
            <consortium name="The Broad Institute Genome Sequencing Center for Infectious Disease"/>
            <person name="Wu L."/>
            <person name="Ma J."/>
        </authorList>
    </citation>
    <scope>NUCLEOTIDE SEQUENCE [LARGE SCALE GENOMIC DNA]</scope>
    <source>
        <strain evidence="3">CGMCC 1.13681</strain>
    </source>
</reference>
<evidence type="ECO:0000313" key="3">
    <source>
        <dbReference type="Proteomes" id="UP001596413"/>
    </source>
</evidence>
<sequence length="80" mass="7865">MSTQTPAPAPALSAADWLVRIGAVVFAVGALGTLVTLVPLFTGADPLPTAAYLVSMLMGVGFALALGGLLAQARSGAAAR</sequence>
<keyword evidence="1" id="KW-0812">Transmembrane</keyword>
<dbReference type="RefSeq" id="WP_386414187.1">
    <property type="nucleotide sequence ID" value="NZ_JBHSZO010000014.1"/>
</dbReference>
<gene>
    <name evidence="2" type="ORF">ACFQLX_11355</name>
</gene>
<comment type="caution">
    <text evidence="2">The sequence shown here is derived from an EMBL/GenBank/DDBJ whole genome shotgun (WGS) entry which is preliminary data.</text>
</comment>
<keyword evidence="3" id="KW-1185">Reference proteome</keyword>
<proteinExistence type="predicted"/>
<organism evidence="2 3">
    <name type="scientific">Streptomyces polyrhachis</name>
    <dbReference type="NCBI Taxonomy" id="1282885"/>
    <lineage>
        <taxon>Bacteria</taxon>
        <taxon>Bacillati</taxon>
        <taxon>Actinomycetota</taxon>
        <taxon>Actinomycetes</taxon>
        <taxon>Kitasatosporales</taxon>
        <taxon>Streptomycetaceae</taxon>
        <taxon>Streptomyces</taxon>
    </lineage>
</organism>
<evidence type="ECO:0000256" key="1">
    <source>
        <dbReference type="SAM" id="Phobius"/>
    </source>
</evidence>
<dbReference type="EMBL" id="JBHSZO010000014">
    <property type="protein sequence ID" value="MFC7218761.1"/>
    <property type="molecule type" value="Genomic_DNA"/>
</dbReference>
<name>A0ABW2GG72_9ACTN</name>
<keyword evidence="1" id="KW-0472">Membrane</keyword>
<keyword evidence="1" id="KW-1133">Transmembrane helix</keyword>
<evidence type="ECO:0000313" key="2">
    <source>
        <dbReference type="EMBL" id="MFC7218761.1"/>
    </source>
</evidence>
<accession>A0ABW2GG72</accession>
<feature type="transmembrane region" description="Helical" evidence="1">
    <location>
        <begin position="50"/>
        <end position="71"/>
    </location>
</feature>